<evidence type="ECO:0000256" key="2">
    <source>
        <dbReference type="ARBA" id="ARBA00023015"/>
    </source>
</evidence>
<dbReference type="Gene3D" id="1.10.1740.10">
    <property type="match status" value="1"/>
</dbReference>
<dbReference type="Gene3D" id="1.10.10.10">
    <property type="entry name" value="Winged helix-like DNA-binding domain superfamily/Winged helix DNA-binding domain"/>
    <property type="match status" value="1"/>
</dbReference>
<proteinExistence type="inferred from homology"/>
<keyword evidence="2" id="KW-0805">Transcription regulation</keyword>
<evidence type="ECO:0000313" key="8">
    <source>
        <dbReference type="Proteomes" id="UP000663923"/>
    </source>
</evidence>
<evidence type="ECO:0000256" key="3">
    <source>
        <dbReference type="ARBA" id="ARBA00023082"/>
    </source>
</evidence>
<dbReference type="PANTHER" id="PTHR43133:SF25">
    <property type="entry name" value="RNA POLYMERASE SIGMA FACTOR RFAY-RELATED"/>
    <property type="match status" value="1"/>
</dbReference>
<dbReference type="Proteomes" id="UP000663923">
    <property type="component" value="Chromosome"/>
</dbReference>
<keyword evidence="3" id="KW-0731">Sigma factor</keyword>
<dbReference type="InterPro" id="IPR007627">
    <property type="entry name" value="RNA_pol_sigma70_r2"/>
</dbReference>
<dbReference type="InterPro" id="IPR013249">
    <property type="entry name" value="RNA_pol_sigma70_r4_t2"/>
</dbReference>
<dbReference type="InterPro" id="IPR039425">
    <property type="entry name" value="RNA_pol_sigma-70-like"/>
</dbReference>
<dbReference type="InterPro" id="IPR036388">
    <property type="entry name" value="WH-like_DNA-bd_sf"/>
</dbReference>
<dbReference type="NCBIfam" id="TIGR02937">
    <property type="entry name" value="sigma70-ECF"/>
    <property type="match status" value="1"/>
</dbReference>
<organism evidence="7 8">
    <name type="scientific">Parasphingorhabdus cellanae</name>
    <dbReference type="NCBI Taxonomy" id="2806553"/>
    <lineage>
        <taxon>Bacteria</taxon>
        <taxon>Pseudomonadati</taxon>
        <taxon>Pseudomonadota</taxon>
        <taxon>Alphaproteobacteria</taxon>
        <taxon>Sphingomonadales</taxon>
        <taxon>Sphingomonadaceae</taxon>
        <taxon>Parasphingorhabdus</taxon>
    </lineage>
</organism>
<dbReference type="Pfam" id="PF08281">
    <property type="entry name" value="Sigma70_r4_2"/>
    <property type="match status" value="1"/>
</dbReference>
<keyword evidence="4" id="KW-0804">Transcription</keyword>
<dbReference type="InterPro" id="IPR013325">
    <property type="entry name" value="RNA_pol_sigma_r2"/>
</dbReference>
<evidence type="ECO:0000259" key="6">
    <source>
        <dbReference type="Pfam" id="PF08281"/>
    </source>
</evidence>
<name>A0ABX7T703_9SPHN</name>
<dbReference type="CDD" id="cd06171">
    <property type="entry name" value="Sigma70_r4"/>
    <property type="match status" value="1"/>
</dbReference>
<sequence>MTANPTRVRHPVNDTPKLSATDFKMQLTDAIPHLRAFGRSLSGNPDLADDLVQDTLLKAWAARDRFVAGTSMKAWTFVILRNTYFSNMRRKKFTGNYDEIAAERILSAPAPQQDPLHLADLQRALMEISDDQREAVILVGAGGYSYEEAAEIAGCAIGTMKSRVSRARQTLEGILEDGRFTEASAGHDKSTATALENIIEAVAEQAS</sequence>
<evidence type="ECO:0000313" key="7">
    <source>
        <dbReference type="EMBL" id="QTD57383.1"/>
    </source>
</evidence>
<evidence type="ECO:0000259" key="5">
    <source>
        <dbReference type="Pfam" id="PF04542"/>
    </source>
</evidence>
<accession>A0ABX7T703</accession>
<feature type="domain" description="RNA polymerase sigma factor 70 region 4 type 2" evidence="6">
    <location>
        <begin position="120"/>
        <end position="171"/>
    </location>
</feature>
<dbReference type="InterPro" id="IPR014284">
    <property type="entry name" value="RNA_pol_sigma-70_dom"/>
</dbReference>
<protein>
    <submittedName>
        <fullName evidence="7">Sigma-70 family RNA polymerase sigma factor</fullName>
    </submittedName>
</protein>
<dbReference type="SUPFAM" id="SSF88946">
    <property type="entry name" value="Sigma2 domain of RNA polymerase sigma factors"/>
    <property type="match status" value="1"/>
</dbReference>
<dbReference type="InterPro" id="IPR013324">
    <property type="entry name" value="RNA_pol_sigma_r3/r4-like"/>
</dbReference>
<comment type="similarity">
    <text evidence="1">Belongs to the sigma-70 factor family. ECF subfamily.</text>
</comment>
<reference evidence="7 8" key="1">
    <citation type="submission" date="2021-03" db="EMBL/GenBank/DDBJ databases">
        <title>Complete genome of Parasphingorhabdus_sp.JHSY0214.</title>
        <authorList>
            <person name="Yoo J.H."/>
            <person name="Bae J.W."/>
        </authorList>
    </citation>
    <scope>NUCLEOTIDE SEQUENCE [LARGE SCALE GENOMIC DNA]</scope>
    <source>
        <strain evidence="7 8">JHSY0214</strain>
    </source>
</reference>
<dbReference type="Pfam" id="PF04542">
    <property type="entry name" value="Sigma70_r2"/>
    <property type="match status" value="1"/>
</dbReference>
<keyword evidence="8" id="KW-1185">Reference proteome</keyword>
<dbReference type="PANTHER" id="PTHR43133">
    <property type="entry name" value="RNA POLYMERASE ECF-TYPE SIGMA FACTO"/>
    <property type="match status" value="1"/>
</dbReference>
<evidence type="ECO:0000256" key="4">
    <source>
        <dbReference type="ARBA" id="ARBA00023163"/>
    </source>
</evidence>
<evidence type="ECO:0000256" key="1">
    <source>
        <dbReference type="ARBA" id="ARBA00010641"/>
    </source>
</evidence>
<dbReference type="SUPFAM" id="SSF88659">
    <property type="entry name" value="Sigma3 and sigma4 domains of RNA polymerase sigma factors"/>
    <property type="match status" value="1"/>
</dbReference>
<gene>
    <name evidence="7" type="ORF">J4G78_07615</name>
</gene>
<dbReference type="EMBL" id="CP071794">
    <property type="protein sequence ID" value="QTD57383.1"/>
    <property type="molecule type" value="Genomic_DNA"/>
</dbReference>
<feature type="domain" description="RNA polymerase sigma-70 region 2" evidence="5">
    <location>
        <begin position="32"/>
        <end position="92"/>
    </location>
</feature>